<dbReference type="SUPFAM" id="SSF56801">
    <property type="entry name" value="Acetyl-CoA synthetase-like"/>
    <property type="match status" value="1"/>
</dbReference>
<dbReference type="PROSITE" id="PS00455">
    <property type="entry name" value="AMP_BINDING"/>
    <property type="match status" value="1"/>
</dbReference>
<dbReference type="GO" id="GO:0008610">
    <property type="term" value="P:lipid biosynthetic process"/>
    <property type="evidence" value="ECO:0007669"/>
    <property type="project" value="UniProtKB-ARBA"/>
</dbReference>
<name>A0A840PAS9_9ACTN</name>
<dbReference type="InterPro" id="IPR036736">
    <property type="entry name" value="ACP-like_sf"/>
</dbReference>
<dbReference type="GO" id="GO:0003824">
    <property type="term" value="F:catalytic activity"/>
    <property type="evidence" value="ECO:0007669"/>
    <property type="project" value="InterPro"/>
</dbReference>
<dbReference type="PANTHER" id="PTHR45527">
    <property type="entry name" value="NONRIBOSOMAL PEPTIDE SYNTHETASE"/>
    <property type="match status" value="1"/>
</dbReference>
<dbReference type="InterPro" id="IPR000873">
    <property type="entry name" value="AMP-dep_synth/lig_dom"/>
</dbReference>
<dbReference type="InterPro" id="IPR025110">
    <property type="entry name" value="AMP-bd_C"/>
</dbReference>
<comment type="caution">
    <text evidence="5">The sequence shown here is derived from an EMBL/GenBank/DDBJ whole genome shotgun (WGS) entry which is preliminary data.</text>
</comment>
<dbReference type="GO" id="GO:0043041">
    <property type="term" value="P:amino acid activation for nonribosomal peptide biosynthetic process"/>
    <property type="evidence" value="ECO:0007669"/>
    <property type="project" value="TreeGrafter"/>
</dbReference>
<dbReference type="CDD" id="cd19531">
    <property type="entry name" value="LCL_NRPS-like"/>
    <property type="match status" value="1"/>
</dbReference>
<dbReference type="SMART" id="SM00823">
    <property type="entry name" value="PKS_PP"/>
    <property type="match status" value="1"/>
</dbReference>
<dbReference type="InterPro" id="IPR045851">
    <property type="entry name" value="AMP-bd_C_sf"/>
</dbReference>
<dbReference type="Proteomes" id="UP000578449">
    <property type="component" value="Unassembled WGS sequence"/>
</dbReference>
<dbReference type="EMBL" id="JACHGN010000015">
    <property type="protein sequence ID" value="MBB5136748.1"/>
    <property type="molecule type" value="Genomic_DNA"/>
</dbReference>
<evidence type="ECO:0000256" key="1">
    <source>
        <dbReference type="ARBA" id="ARBA00001957"/>
    </source>
</evidence>
<proteinExistence type="predicted"/>
<evidence type="ECO:0000313" key="6">
    <source>
        <dbReference type="Proteomes" id="UP000578449"/>
    </source>
</evidence>
<dbReference type="InterPro" id="IPR029058">
    <property type="entry name" value="AB_hydrolase_fold"/>
</dbReference>
<keyword evidence="3" id="KW-0597">Phosphoprotein</keyword>
<dbReference type="Gene3D" id="3.30.559.30">
    <property type="entry name" value="Nonribosomal peptide synthetase, condensation domain"/>
    <property type="match status" value="1"/>
</dbReference>
<dbReference type="GO" id="GO:0031177">
    <property type="term" value="F:phosphopantetheine binding"/>
    <property type="evidence" value="ECO:0007669"/>
    <property type="project" value="InterPro"/>
</dbReference>
<dbReference type="GO" id="GO:0005737">
    <property type="term" value="C:cytoplasm"/>
    <property type="evidence" value="ECO:0007669"/>
    <property type="project" value="TreeGrafter"/>
</dbReference>
<dbReference type="InterPro" id="IPR001242">
    <property type="entry name" value="Condensation_dom"/>
</dbReference>
<dbReference type="CDD" id="cd05930">
    <property type="entry name" value="A_NRPS"/>
    <property type="match status" value="1"/>
</dbReference>
<dbReference type="NCBIfam" id="TIGR01733">
    <property type="entry name" value="AA-adenyl-dom"/>
    <property type="match status" value="1"/>
</dbReference>
<evidence type="ECO:0000313" key="5">
    <source>
        <dbReference type="EMBL" id="MBB5136748.1"/>
    </source>
</evidence>
<reference evidence="5 6" key="1">
    <citation type="submission" date="2020-08" db="EMBL/GenBank/DDBJ databases">
        <title>Genomic Encyclopedia of Type Strains, Phase IV (KMG-IV): sequencing the most valuable type-strain genomes for metagenomic binning, comparative biology and taxonomic classification.</title>
        <authorList>
            <person name="Goeker M."/>
        </authorList>
    </citation>
    <scope>NUCLEOTIDE SEQUENCE [LARGE SCALE GENOMIC DNA]</scope>
    <source>
        <strain evidence="5 6">DSM 45615</strain>
    </source>
</reference>
<dbReference type="SUPFAM" id="SSF52777">
    <property type="entry name" value="CoA-dependent acyltransferases"/>
    <property type="match status" value="2"/>
</dbReference>
<dbReference type="InterPro" id="IPR020806">
    <property type="entry name" value="PKS_PP-bd"/>
</dbReference>
<dbReference type="Gene3D" id="3.30.300.30">
    <property type="match status" value="1"/>
</dbReference>
<protein>
    <submittedName>
        <fullName evidence="5">Amino acid adenylation domain-containing protein</fullName>
    </submittedName>
</protein>
<keyword evidence="2" id="KW-0596">Phosphopantetheine</keyword>
<evidence type="ECO:0000259" key="4">
    <source>
        <dbReference type="PROSITE" id="PS50075"/>
    </source>
</evidence>
<dbReference type="PANTHER" id="PTHR45527:SF1">
    <property type="entry name" value="FATTY ACID SYNTHASE"/>
    <property type="match status" value="1"/>
</dbReference>
<feature type="domain" description="Carrier" evidence="4">
    <location>
        <begin position="940"/>
        <end position="1015"/>
    </location>
</feature>
<dbReference type="PROSITE" id="PS00012">
    <property type="entry name" value="PHOSPHOPANTETHEINE"/>
    <property type="match status" value="1"/>
</dbReference>
<evidence type="ECO:0000256" key="3">
    <source>
        <dbReference type="ARBA" id="ARBA00022553"/>
    </source>
</evidence>
<dbReference type="Gene3D" id="3.40.50.1820">
    <property type="entry name" value="alpha/beta hydrolase"/>
    <property type="match status" value="1"/>
</dbReference>
<gene>
    <name evidence="5" type="ORF">HNP84_006499</name>
</gene>
<dbReference type="Gene3D" id="3.40.50.12780">
    <property type="entry name" value="N-terminal domain of ligase-like"/>
    <property type="match status" value="1"/>
</dbReference>
<comment type="cofactor">
    <cofactor evidence="1">
        <name>pantetheine 4'-phosphate</name>
        <dbReference type="ChEBI" id="CHEBI:47942"/>
    </cofactor>
</comment>
<dbReference type="InterPro" id="IPR023213">
    <property type="entry name" value="CAT-like_dom_sf"/>
</dbReference>
<dbReference type="InterPro" id="IPR006162">
    <property type="entry name" value="Ppantetheine_attach_site"/>
</dbReference>
<dbReference type="PROSITE" id="PS50075">
    <property type="entry name" value="CARRIER"/>
    <property type="match status" value="1"/>
</dbReference>
<evidence type="ECO:0000256" key="2">
    <source>
        <dbReference type="ARBA" id="ARBA00022450"/>
    </source>
</evidence>
<dbReference type="SUPFAM" id="SSF47336">
    <property type="entry name" value="ACP-like"/>
    <property type="match status" value="1"/>
</dbReference>
<dbReference type="InterPro" id="IPR009081">
    <property type="entry name" value="PP-bd_ACP"/>
</dbReference>
<accession>A0A840PAS9</accession>
<keyword evidence="6" id="KW-1185">Reference proteome</keyword>
<dbReference type="AlphaFoldDB" id="A0A840PAS9"/>
<dbReference type="Gene3D" id="3.30.559.10">
    <property type="entry name" value="Chloramphenicol acetyltransferase-like domain"/>
    <property type="match status" value="1"/>
</dbReference>
<dbReference type="GO" id="GO:0044550">
    <property type="term" value="P:secondary metabolite biosynthetic process"/>
    <property type="evidence" value="ECO:0007669"/>
    <property type="project" value="TreeGrafter"/>
</dbReference>
<dbReference type="InterPro" id="IPR010071">
    <property type="entry name" value="AA_adenyl_dom"/>
</dbReference>
<dbReference type="InterPro" id="IPR042099">
    <property type="entry name" value="ANL_N_sf"/>
</dbReference>
<dbReference type="Pfam" id="PF00668">
    <property type="entry name" value="Condensation"/>
    <property type="match status" value="1"/>
</dbReference>
<dbReference type="FunFam" id="3.40.50.12780:FF:000012">
    <property type="entry name" value="Non-ribosomal peptide synthetase"/>
    <property type="match status" value="1"/>
</dbReference>
<sequence length="1033" mass="110183">MRIPLSPAQERLWLLQRLDPDSASYTLHLTRWIRGRPDRGAFLRACDDVVARHESLRSRFAEEQGVPYAVVGPPPSGVADLLHAVDSEHADRLVSEQVNAAFDLAAGPPLRITLIGLGGSEHILCVTMHHIIADRWSLGVFLGDLAACYTARVAGVAPRLPALPVRAGDHALWHRRQAAYGVSYWRDKLAAPPPADLPFQDGEASGQGATHRVLLPADLGRRLERLAKEHRTTLFTVLMAGYQALLARHTGRTDIMVGSAIAGRDRVELEPMIGCISRTVVIRGDLTGDPAFTELVTQVRGEVLDALGNFDVPFERLDAPAEILVPSMLVLHDHDEVSGQAFPGLELAEYDAASRQTEMALMVRVVRYGHWLSVEFSHDTGMFAPQAVRRLADRFVRLLEAVASAPDTPISALDIWTPEDEADIHALAGARDAALPAASPVIRTIAETARRSPEALAVVCGETRLTYGELLSRVDTLAAALRSAGAGPGDVVGVCLPRSTEAIVALLAVWRADAAYLPLDVADPDERIALALADASARHVITRRALPSGQIAIDPAATRSAGGIPAAGGAGPVPAAEGAWPGSGDAAYVIYTSGSTGRPKGVLVEHGAVAARVHWMRSDYGLAPGDRVVQFATLGFDAHVEEIFPTLAAGATLLLLPDGATSLPDVLATEAGRRVTVLDLPTAYWHSLVEELDQIAWPPGLRLVILGGEQVAAAAVRRWRDRFAERVRLVNTYGPTEATVIATAADLDAGAAVGRPPIGRPIGGTTVHVLDGRGEPLPPGVVGELVIGGAGVARGYLGGPAQTAAVFVPDPYGAPGARRYRTGDRARRRADGTLEFLGRLDGQLKVRGFRVEPEEIETRLLAHPQVGQALVTARNGKLVAYVVGTADFTELRWHLERTLPRHFLPGAWVRLDALPLTRGGKVDRAALPEPVIVPAAGHVSARSDAEKLVAGIWEELLGVTDPGVFDDFFSLGGHSLLATRVAARLRRAIGVPVPIRTVFALTTIADLAAGVEELLIEELEKMTDEEAANLLDG</sequence>
<organism evidence="5 6">
    <name type="scientific">Thermocatellispora tengchongensis</name>
    <dbReference type="NCBI Taxonomy" id="1073253"/>
    <lineage>
        <taxon>Bacteria</taxon>
        <taxon>Bacillati</taxon>
        <taxon>Actinomycetota</taxon>
        <taxon>Actinomycetes</taxon>
        <taxon>Streptosporangiales</taxon>
        <taxon>Streptosporangiaceae</taxon>
        <taxon>Thermocatellispora</taxon>
    </lineage>
</organism>
<dbReference type="Pfam" id="PF00550">
    <property type="entry name" value="PP-binding"/>
    <property type="match status" value="1"/>
</dbReference>
<dbReference type="Pfam" id="PF13193">
    <property type="entry name" value="AMP-binding_C"/>
    <property type="match status" value="1"/>
</dbReference>
<dbReference type="RefSeq" id="WP_185053621.1">
    <property type="nucleotide sequence ID" value="NZ_BAABIX010000008.1"/>
</dbReference>
<dbReference type="InterPro" id="IPR020845">
    <property type="entry name" value="AMP-binding_CS"/>
</dbReference>
<dbReference type="Pfam" id="PF00501">
    <property type="entry name" value="AMP-binding"/>
    <property type="match status" value="1"/>
</dbReference>